<proteinExistence type="inferred from homology"/>
<reference evidence="10" key="1">
    <citation type="submission" date="2020-12" db="UniProtKB">
        <authorList>
            <consortium name="WormBaseParasite"/>
        </authorList>
    </citation>
    <scope>IDENTIFICATION</scope>
    <source>
        <strain evidence="10">MHco3</strain>
    </source>
</reference>
<dbReference type="OrthoDB" id="265044at2759"/>
<dbReference type="SMART" id="SM00174">
    <property type="entry name" value="RHO"/>
    <property type="match status" value="1"/>
</dbReference>
<comment type="subcellular location">
    <subcellularLocation>
        <location evidence="1">Cell membrane</location>
        <topology evidence="1">Lipid-anchor</topology>
    </subcellularLocation>
</comment>
<evidence type="ECO:0000256" key="3">
    <source>
        <dbReference type="ARBA" id="ARBA00022481"/>
    </source>
</evidence>
<dbReference type="Proteomes" id="UP000025227">
    <property type="component" value="Unplaced"/>
</dbReference>
<name>A0A7I5EEP5_HAECO</name>
<dbReference type="PANTHER" id="PTHR46149:SF3">
    <property type="entry name" value="MIP08469P"/>
    <property type="match status" value="1"/>
</dbReference>
<dbReference type="SUPFAM" id="SSF52540">
    <property type="entry name" value="P-loop containing nucleoside triphosphate hydrolases"/>
    <property type="match status" value="1"/>
</dbReference>
<evidence type="ECO:0000256" key="6">
    <source>
        <dbReference type="ARBA" id="ARBA00023288"/>
    </source>
</evidence>
<dbReference type="GO" id="GO:0031681">
    <property type="term" value="F:G-protein beta-subunit binding"/>
    <property type="evidence" value="ECO:0007669"/>
    <property type="project" value="TreeGrafter"/>
</dbReference>
<dbReference type="GO" id="GO:0005886">
    <property type="term" value="C:plasma membrane"/>
    <property type="evidence" value="ECO:0007669"/>
    <property type="project" value="UniProtKB-SubCell"/>
</dbReference>
<dbReference type="InterPro" id="IPR001806">
    <property type="entry name" value="Small_GTPase"/>
</dbReference>
<dbReference type="WBParaSite" id="HCON_00189890-00001">
    <property type="protein sequence ID" value="HCON_00189890-00001"/>
    <property type="gene ID" value="HCON_00189890"/>
</dbReference>
<evidence type="ECO:0000256" key="5">
    <source>
        <dbReference type="ARBA" id="ARBA00023136"/>
    </source>
</evidence>
<accession>A0A7I5EEP5</accession>
<dbReference type="SMART" id="SM00175">
    <property type="entry name" value="RAB"/>
    <property type="match status" value="1"/>
</dbReference>
<protein>
    <submittedName>
        <fullName evidence="10">Ras domain containing protein</fullName>
    </submittedName>
</protein>
<comment type="similarity">
    <text evidence="7">Belongs to the small GTPase superfamily. RasD family.</text>
</comment>
<evidence type="ECO:0000256" key="4">
    <source>
        <dbReference type="ARBA" id="ARBA00023134"/>
    </source>
</evidence>
<keyword evidence="3" id="KW-0488">Methylation</keyword>
<keyword evidence="6" id="KW-0449">Lipoprotein</keyword>
<evidence type="ECO:0000256" key="1">
    <source>
        <dbReference type="ARBA" id="ARBA00004193"/>
    </source>
</evidence>
<dbReference type="GO" id="GO:0005525">
    <property type="term" value="F:GTP binding"/>
    <property type="evidence" value="ECO:0007669"/>
    <property type="project" value="UniProtKB-KW"/>
</dbReference>
<evidence type="ECO:0000256" key="8">
    <source>
        <dbReference type="SAM" id="MobiDB-lite"/>
    </source>
</evidence>
<dbReference type="InterPro" id="IPR027417">
    <property type="entry name" value="P-loop_NTPase"/>
</dbReference>
<dbReference type="PROSITE" id="PS51421">
    <property type="entry name" value="RAS"/>
    <property type="match status" value="1"/>
</dbReference>
<dbReference type="PROSITE" id="PS51419">
    <property type="entry name" value="RAB"/>
    <property type="match status" value="1"/>
</dbReference>
<dbReference type="Gene3D" id="3.40.50.300">
    <property type="entry name" value="P-loop containing nucleotide triphosphate hydrolases"/>
    <property type="match status" value="1"/>
</dbReference>
<dbReference type="InterPro" id="IPR052236">
    <property type="entry name" value="Small_GTPase_RasD"/>
</dbReference>
<dbReference type="AlphaFoldDB" id="A0A7I5EEP5"/>
<dbReference type="PANTHER" id="PTHR46149">
    <property type="entry name" value="MIP08469P"/>
    <property type="match status" value="1"/>
</dbReference>
<keyword evidence="5" id="KW-0472">Membrane</keyword>
<keyword evidence="4" id="KW-0547">Nucleotide-binding</keyword>
<evidence type="ECO:0000313" key="10">
    <source>
        <dbReference type="WBParaSite" id="HCON_00189890-00001"/>
    </source>
</evidence>
<dbReference type="GO" id="GO:0007165">
    <property type="term" value="P:signal transduction"/>
    <property type="evidence" value="ECO:0007669"/>
    <property type="project" value="TreeGrafter"/>
</dbReference>
<feature type="region of interest" description="Disordered" evidence="8">
    <location>
        <begin position="15"/>
        <end position="36"/>
    </location>
</feature>
<dbReference type="PRINTS" id="PR00449">
    <property type="entry name" value="RASTRNSFRMNG"/>
</dbReference>
<dbReference type="OMA" id="CLKNRTK"/>
<evidence type="ECO:0000256" key="7">
    <source>
        <dbReference type="ARBA" id="ARBA00038061"/>
    </source>
</evidence>
<dbReference type="GO" id="GO:0003924">
    <property type="term" value="F:GTPase activity"/>
    <property type="evidence" value="ECO:0007669"/>
    <property type="project" value="InterPro"/>
</dbReference>
<keyword evidence="9" id="KW-1185">Reference proteome</keyword>
<organism evidence="9 10">
    <name type="scientific">Haemonchus contortus</name>
    <name type="common">Barber pole worm</name>
    <dbReference type="NCBI Taxonomy" id="6289"/>
    <lineage>
        <taxon>Eukaryota</taxon>
        <taxon>Metazoa</taxon>
        <taxon>Ecdysozoa</taxon>
        <taxon>Nematoda</taxon>
        <taxon>Chromadorea</taxon>
        <taxon>Rhabditida</taxon>
        <taxon>Rhabditina</taxon>
        <taxon>Rhabditomorpha</taxon>
        <taxon>Strongyloidea</taxon>
        <taxon>Trichostrongylidae</taxon>
        <taxon>Haemonchus</taxon>
    </lineage>
</organism>
<keyword evidence="4" id="KW-0342">GTP-binding</keyword>
<keyword evidence="2" id="KW-1003">Cell membrane</keyword>
<dbReference type="InterPro" id="IPR005225">
    <property type="entry name" value="Small_GTP-bd"/>
</dbReference>
<sequence length="310" mass="34875">MSVLQRRATGAAASRLIRLPSRGQEPPAQGGMSCPSSPAVKKTFRLVVVGSARTGKSSLVGRFLDADFEDRYIPTIENFYRKLYKIKSEVYQLDIIDCSGNDPFPAARKLSYISGDMFLLVSSVDNADSVAQMIEIRQQIHDCKASRGAAGGEDTPCVFILNKADLPEHRWQTTENEVADLVEQATGSKDGFIVCSAATNLNIDKAFARLFTMNKCPKHMNPELHKMLRNELSADGETGRRHILRRMRSRFSREHDDMTTYTDLNARRPSLRTDLLINRSKTSVIHQHFAQQHSPQRFRRNADSGRCVLM</sequence>
<dbReference type="NCBIfam" id="TIGR00231">
    <property type="entry name" value="small_GTP"/>
    <property type="match status" value="1"/>
</dbReference>
<dbReference type="SMART" id="SM00173">
    <property type="entry name" value="RAS"/>
    <property type="match status" value="1"/>
</dbReference>
<evidence type="ECO:0000313" key="9">
    <source>
        <dbReference type="Proteomes" id="UP000025227"/>
    </source>
</evidence>
<dbReference type="Pfam" id="PF00071">
    <property type="entry name" value="Ras"/>
    <property type="match status" value="1"/>
</dbReference>
<evidence type="ECO:0000256" key="2">
    <source>
        <dbReference type="ARBA" id="ARBA00022475"/>
    </source>
</evidence>